<sequence length="138" mass="14333">MKTFALTAGVVLIASVSLLAGADNEATPSIKQVMVKLNKGPNSPLAKLKTDLGSSTPDWDTIQQSAKEFVTFGAALAKSTPTKGDKASWAKLSDLYLKDSKALDNAAKDHDLAAAKAAHQRLSASCKACHGAHKGKAS</sequence>
<dbReference type="EMBL" id="CP155447">
    <property type="protein sequence ID" value="XBH06081.1"/>
    <property type="molecule type" value="Genomic_DNA"/>
</dbReference>
<gene>
    <name evidence="2" type="ORF">V5E97_08600</name>
</gene>
<dbReference type="GO" id="GO:0020037">
    <property type="term" value="F:heme binding"/>
    <property type="evidence" value="ECO:0007669"/>
    <property type="project" value="InterPro"/>
</dbReference>
<dbReference type="PROSITE" id="PS51009">
    <property type="entry name" value="CYTCII"/>
    <property type="match status" value="1"/>
</dbReference>
<dbReference type="InterPro" id="IPR002321">
    <property type="entry name" value="Cyt_c_II"/>
</dbReference>
<dbReference type="RefSeq" id="WP_406698933.1">
    <property type="nucleotide sequence ID" value="NZ_CP155447.1"/>
</dbReference>
<keyword evidence="1" id="KW-0732">Signal</keyword>
<dbReference type="GO" id="GO:0022900">
    <property type="term" value="P:electron transport chain"/>
    <property type="evidence" value="ECO:0007669"/>
    <property type="project" value="InterPro"/>
</dbReference>
<dbReference type="GO" id="GO:0005506">
    <property type="term" value="F:iron ion binding"/>
    <property type="evidence" value="ECO:0007669"/>
    <property type="project" value="InterPro"/>
</dbReference>
<organism evidence="2">
    <name type="scientific">Singulisphaera sp. Ch08</name>
    <dbReference type="NCBI Taxonomy" id="3120278"/>
    <lineage>
        <taxon>Bacteria</taxon>
        <taxon>Pseudomonadati</taxon>
        <taxon>Planctomycetota</taxon>
        <taxon>Planctomycetia</taxon>
        <taxon>Isosphaerales</taxon>
        <taxon>Isosphaeraceae</taxon>
        <taxon>Singulisphaera</taxon>
    </lineage>
</organism>
<proteinExistence type="predicted"/>
<dbReference type="InterPro" id="IPR010980">
    <property type="entry name" value="Cyt_c/b562"/>
</dbReference>
<evidence type="ECO:0000313" key="2">
    <source>
        <dbReference type="EMBL" id="XBH06081.1"/>
    </source>
</evidence>
<name>A0AAU7CLI7_9BACT</name>
<accession>A0AAU7CLI7</accession>
<dbReference type="AlphaFoldDB" id="A0AAU7CLI7"/>
<reference evidence="2" key="1">
    <citation type="submission" date="2024-05" db="EMBL/GenBank/DDBJ databases">
        <title>Planctomycetes of the genus Singulisphaera possess chitinolytic capabilities.</title>
        <authorList>
            <person name="Ivanova A."/>
        </authorList>
    </citation>
    <scope>NUCLEOTIDE SEQUENCE</scope>
    <source>
        <strain evidence="2">Ch08T</strain>
    </source>
</reference>
<protein>
    <submittedName>
        <fullName evidence="2">Cytochrome C</fullName>
    </submittedName>
</protein>
<dbReference type="GO" id="GO:0009055">
    <property type="term" value="F:electron transfer activity"/>
    <property type="evidence" value="ECO:0007669"/>
    <property type="project" value="InterPro"/>
</dbReference>
<dbReference type="SUPFAM" id="SSF47175">
    <property type="entry name" value="Cytochromes"/>
    <property type="match status" value="1"/>
</dbReference>
<feature type="chain" id="PRO_5043997443" evidence="1">
    <location>
        <begin position="23"/>
        <end position="138"/>
    </location>
</feature>
<feature type="signal peptide" evidence="1">
    <location>
        <begin position="1"/>
        <end position="22"/>
    </location>
</feature>
<evidence type="ECO:0000256" key="1">
    <source>
        <dbReference type="SAM" id="SignalP"/>
    </source>
</evidence>